<dbReference type="Proteomes" id="UP000179588">
    <property type="component" value="Unassembled WGS sequence"/>
</dbReference>
<dbReference type="PROSITE" id="PS50076">
    <property type="entry name" value="DNAJ_2"/>
    <property type="match status" value="1"/>
</dbReference>
<reference evidence="4 5" key="1">
    <citation type="submission" date="2016-03" db="EMBL/GenBank/DDBJ databases">
        <title>Genome sequence of Providencia stuartii strain, isolated from the salivary glands of larval Lucilia sericata.</title>
        <authorList>
            <person name="Yuan Y."/>
            <person name="Zhang Y."/>
            <person name="Fu S."/>
            <person name="Crippen T.L."/>
            <person name="Visi D."/>
            <person name="Benbow M.E."/>
            <person name="Allen M."/>
            <person name="Tomberlin J.K."/>
            <person name="Sze S.-H."/>
            <person name="Tarone A.M."/>
        </authorList>
    </citation>
    <scope>NUCLEOTIDE SEQUENCE [LARGE SCALE GENOMIC DNA]</scope>
    <source>
        <strain evidence="4 5">Crippen</strain>
    </source>
</reference>
<feature type="transmembrane region" description="Helical" evidence="2">
    <location>
        <begin position="294"/>
        <end position="314"/>
    </location>
</feature>
<keyword evidence="2" id="KW-1133">Transmembrane helix</keyword>
<evidence type="ECO:0000256" key="1">
    <source>
        <dbReference type="ARBA" id="ARBA00023186"/>
    </source>
</evidence>
<dbReference type="CDD" id="cd06257">
    <property type="entry name" value="DnaJ"/>
    <property type="match status" value="1"/>
</dbReference>
<feature type="transmembrane region" description="Helical" evidence="2">
    <location>
        <begin position="320"/>
        <end position="344"/>
    </location>
</feature>
<dbReference type="SUPFAM" id="SSF46565">
    <property type="entry name" value="Chaperone J-domain"/>
    <property type="match status" value="1"/>
</dbReference>
<keyword evidence="1" id="KW-0143">Chaperone</keyword>
<comment type="caution">
    <text evidence="4">The sequence shown here is derived from an EMBL/GenBank/DDBJ whole genome shotgun (WGS) entry which is preliminary data.</text>
</comment>
<dbReference type="Pfam" id="PF00226">
    <property type="entry name" value="DnaJ"/>
    <property type="match status" value="1"/>
</dbReference>
<feature type="transmembrane region" description="Helical" evidence="2">
    <location>
        <begin position="390"/>
        <end position="408"/>
    </location>
</feature>
<evidence type="ECO:0000313" key="4">
    <source>
        <dbReference type="EMBL" id="OHT24301.1"/>
    </source>
</evidence>
<proteinExistence type="predicted"/>
<gene>
    <name evidence="4" type="ORF">A3Q29_18175</name>
</gene>
<keyword evidence="2" id="KW-0472">Membrane</keyword>
<sequence length="472" mass="54933">MSMWEILDIAPTVDEKEIRRAYARQVKKYRPDSHPEEYQQLREAFEEAKQYALYADFHDSEDDDDQSLISIDSSTVEEEVSDPPYQSELTMTYPLSNINVLETAVEIDALPVVEIPYNSEQLERIAGLLIKDEKFGMNELALLWAEVAERGSLLIHQQFHEEFSWVLSQQEGLTEAIVEHVSTFLGWRLNEYSSTHTIPFYVQNAINEQLRQTEVARAWKQCQIEAVQGDYLVAASMRLLVSEQEKVSFKVRLIPGLIPQISQQVEQLTYEYPELKDKFNPAVQSFVQQPRIAFNWRGIFLCVFWGLLLNMVAARPEVSPTVAIIAAVIIVFYLFISDIIMFWLHSKPKLFKWFLIIEFFVTLLVVLNLIIGLFLSLSTFFVALDVGPAQGARAMVFFIFIGLAWYAWPRNKPLLRMPGMALYRIFASPWIILEWLKFSWFSLTWLVVIYLVYYRVAYELLKFFTLEHQLGL</sequence>
<dbReference type="InterPro" id="IPR036869">
    <property type="entry name" value="J_dom_sf"/>
</dbReference>
<accession>A0A1S1HSC2</accession>
<feature type="transmembrane region" description="Helical" evidence="2">
    <location>
        <begin position="438"/>
        <end position="456"/>
    </location>
</feature>
<dbReference type="AlphaFoldDB" id="A0A1S1HSC2"/>
<organism evidence="4 5">
    <name type="scientific">Providencia stuartii</name>
    <dbReference type="NCBI Taxonomy" id="588"/>
    <lineage>
        <taxon>Bacteria</taxon>
        <taxon>Pseudomonadati</taxon>
        <taxon>Pseudomonadota</taxon>
        <taxon>Gammaproteobacteria</taxon>
        <taxon>Enterobacterales</taxon>
        <taxon>Morganellaceae</taxon>
        <taxon>Providencia</taxon>
    </lineage>
</organism>
<dbReference type="EMBL" id="LVIE01000156">
    <property type="protein sequence ID" value="OHT24301.1"/>
    <property type="molecule type" value="Genomic_DNA"/>
</dbReference>
<dbReference type="Gene3D" id="1.10.287.110">
    <property type="entry name" value="DnaJ domain"/>
    <property type="match status" value="1"/>
</dbReference>
<keyword evidence="5" id="KW-1185">Reference proteome</keyword>
<protein>
    <recommendedName>
        <fullName evidence="3">J domain-containing protein</fullName>
    </recommendedName>
</protein>
<feature type="transmembrane region" description="Helical" evidence="2">
    <location>
        <begin position="356"/>
        <end position="384"/>
    </location>
</feature>
<evidence type="ECO:0000256" key="2">
    <source>
        <dbReference type="SAM" id="Phobius"/>
    </source>
</evidence>
<feature type="domain" description="J" evidence="3">
    <location>
        <begin position="2"/>
        <end position="62"/>
    </location>
</feature>
<keyword evidence="2" id="KW-0812">Transmembrane</keyword>
<evidence type="ECO:0000259" key="3">
    <source>
        <dbReference type="PROSITE" id="PS50076"/>
    </source>
</evidence>
<dbReference type="InterPro" id="IPR001623">
    <property type="entry name" value="DnaJ_domain"/>
</dbReference>
<evidence type="ECO:0000313" key="5">
    <source>
        <dbReference type="Proteomes" id="UP000179588"/>
    </source>
</evidence>
<name>A0A1S1HSC2_PROST</name>